<dbReference type="FunFam" id="1.20.1070.10:FF:000024">
    <property type="entry name" value="Olfactory receptor"/>
    <property type="match status" value="1"/>
</dbReference>
<evidence type="ECO:0000256" key="8">
    <source>
        <dbReference type="ARBA" id="ARBA00023136"/>
    </source>
</evidence>
<keyword evidence="3" id="KW-0716">Sensory transduction</keyword>
<keyword evidence="7" id="KW-0297">G-protein coupled receptor</keyword>
<protein>
    <submittedName>
        <fullName evidence="15">Olfactory receptor 142-like</fullName>
    </submittedName>
</protein>
<keyword evidence="9" id="KW-1015">Disulfide bond</keyword>
<dbReference type="KEGG" id="ccar:122141235"/>
<evidence type="ECO:0000256" key="7">
    <source>
        <dbReference type="ARBA" id="ARBA00023040"/>
    </source>
</evidence>
<keyword evidence="5" id="KW-0552">Olfaction</keyword>
<keyword evidence="6 13" id="KW-1133">Transmembrane helix</keyword>
<comment type="subcellular location">
    <subcellularLocation>
        <location evidence="1">Cell membrane</location>
        <topology evidence="1">Multi-pass membrane protein</topology>
    </subcellularLocation>
</comment>
<dbReference type="SUPFAM" id="SSF81321">
    <property type="entry name" value="Family A G protein-coupled receptor-like"/>
    <property type="match status" value="1"/>
</dbReference>
<feature type="transmembrane region" description="Helical" evidence="13">
    <location>
        <begin position="190"/>
        <end position="211"/>
    </location>
</feature>
<keyword evidence="4 13" id="KW-0812">Transmembrane</keyword>
<dbReference type="InterPro" id="IPR052921">
    <property type="entry name" value="GPCR1_Superfamily_Member"/>
</dbReference>
<evidence type="ECO:0000256" key="13">
    <source>
        <dbReference type="SAM" id="Phobius"/>
    </source>
</evidence>
<feature type="domain" description="G-protein coupled receptors family 1 profile" evidence="14">
    <location>
        <begin position="90"/>
        <end position="340"/>
    </location>
</feature>
<feature type="transmembrane region" description="Helical" evidence="13">
    <location>
        <begin position="111"/>
        <end position="131"/>
    </location>
</feature>
<keyword evidence="2" id="KW-1003">Cell membrane</keyword>
<organism evidence="15">
    <name type="scientific">Cyprinus carpio</name>
    <name type="common">Common carp</name>
    <dbReference type="NCBI Taxonomy" id="7962"/>
    <lineage>
        <taxon>Eukaryota</taxon>
        <taxon>Metazoa</taxon>
        <taxon>Chordata</taxon>
        <taxon>Craniata</taxon>
        <taxon>Vertebrata</taxon>
        <taxon>Euteleostomi</taxon>
        <taxon>Actinopterygii</taxon>
        <taxon>Neopterygii</taxon>
        <taxon>Teleostei</taxon>
        <taxon>Ostariophysi</taxon>
        <taxon>Cypriniformes</taxon>
        <taxon>Cyprinidae</taxon>
        <taxon>Cyprininae</taxon>
        <taxon>Cyprinus</taxon>
    </lineage>
</organism>
<dbReference type="RefSeq" id="XP_042603797.1">
    <property type="nucleotide sequence ID" value="XM_042747863.1"/>
</dbReference>
<dbReference type="InterPro" id="IPR000276">
    <property type="entry name" value="GPCR_Rhodpsn"/>
</dbReference>
<feature type="transmembrane region" description="Helical" evidence="13">
    <location>
        <begin position="288"/>
        <end position="306"/>
    </location>
</feature>
<name>A0A9Q9XL18_CYPCA</name>
<dbReference type="GO" id="GO:0004984">
    <property type="term" value="F:olfactory receptor activity"/>
    <property type="evidence" value="ECO:0007669"/>
    <property type="project" value="InterPro"/>
</dbReference>
<evidence type="ECO:0000256" key="3">
    <source>
        <dbReference type="ARBA" id="ARBA00022606"/>
    </source>
</evidence>
<dbReference type="Proteomes" id="UP001155660">
    <property type="component" value="Chromosome B21"/>
</dbReference>
<proteinExistence type="predicted"/>
<evidence type="ECO:0000256" key="10">
    <source>
        <dbReference type="ARBA" id="ARBA00023170"/>
    </source>
</evidence>
<feature type="transmembrane region" description="Helical" evidence="13">
    <location>
        <begin position="326"/>
        <end position="344"/>
    </location>
</feature>
<accession>A0A9Q9XL18</accession>
<dbReference type="PROSITE" id="PS00237">
    <property type="entry name" value="G_PROTEIN_RECEP_F1_1"/>
    <property type="match status" value="1"/>
</dbReference>
<evidence type="ECO:0000256" key="2">
    <source>
        <dbReference type="ARBA" id="ARBA00022475"/>
    </source>
</evidence>
<dbReference type="GO" id="GO:0004930">
    <property type="term" value="F:G protein-coupled receptor activity"/>
    <property type="evidence" value="ECO:0007669"/>
    <property type="project" value="UniProtKB-KW"/>
</dbReference>
<evidence type="ECO:0000256" key="1">
    <source>
        <dbReference type="ARBA" id="ARBA00004651"/>
    </source>
</evidence>
<dbReference type="PANTHER" id="PTHR26451:SF885">
    <property type="entry name" value="OLFACTORY RECEPTOR"/>
    <property type="match status" value="1"/>
</dbReference>
<evidence type="ECO:0000256" key="11">
    <source>
        <dbReference type="ARBA" id="ARBA00023180"/>
    </source>
</evidence>
<dbReference type="AlphaFoldDB" id="A0A9Q9XL18"/>
<keyword evidence="10" id="KW-0675">Receptor</keyword>
<gene>
    <name evidence="15" type="primary">LOC122141235</name>
</gene>
<evidence type="ECO:0000259" key="14">
    <source>
        <dbReference type="PROSITE" id="PS50262"/>
    </source>
</evidence>
<feature type="transmembrane region" description="Helical" evidence="13">
    <location>
        <begin position="245"/>
        <end position="267"/>
    </location>
</feature>
<feature type="transmembrane region" description="Helical" evidence="13">
    <location>
        <begin position="151"/>
        <end position="169"/>
    </location>
</feature>
<dbReference type="InterPro" id="IPR000725">
    <property type="entry name" value="Olfact_rcpt"/>
</dbReference>
<keyword evidence="8 13" id="KW-0472">Membrane</keyword>
<dbReference type="GO" id="GO:0005886">
    <property type="term" value="C:plasma membrane"/>
    <property type="evidence" value="ECO:0007669"/>
    <property type="project" value="UniProtKB-SubCell"/>
</dbReference>
<dbReference type="GO" id="GO:0005549">
    <property type="term" value="F:odorant binding"/>
    <property type="evidence" value="ECO:0007669"/>
    <property type="project" value="TreeGrafter"/>
</dbReference>
<dbReference type="PANTHER" id="PTHR26451">
    <property type="entry name" value="G_PROTEIN_RECEP_F1_2 DOMAIN-CONTAINING PROTEIN"/>
    <property type="match status" value="1"/>
</dbReference>
<evidence type="ECO:0000256" key="5">
    <source>
        <dbReference type="ARBA" id="ARBA00022725"/>
    </source>
</evidence>
<dbReference type="GeneID" id="122141235"/>
<reference evidence="15" key="1">
    <citation type="submission" date="2025-08" db="UniProtKB">
        <authorList>
            <consortium name="RefSeq"/>
        </authorList>
    </citation>
    <scope>IDENTIFICATION</scope>
    <source>
        <tissue evidence="15">Muscle</tissue>
    </source>
</reference>
<sequence>MSLKYKDNKLTPMESVKRTKSNYKAIMTSLKRAICISTLQMDWKACIEHFKMKNSSIVSSIVLEAFYRMEDLKYLYFVTFLVLYMLLLFANAIVIFVIIINKVLHNPMNYFLCNLAVNGIYGGTALLPPLLGTLMSPSHEVSLACCKAQIYFLHTYAIIEFTILSVMCYDRYVAICYPLQYHSIMTITKVYKLIAFSWGYPLVIFAVFFIMTLRLTICQNRLGRVYCLNFYLVKMSCGNTYIESIMGLLFLVVYSFPQLAMTFYSYGHILKICFTATKESKIKALKTCTPHLFAILNYSVGCFFEIVQSRFDTSYLSFETQMFMSLYFLIFPPILNPAIYGMSVKTLRANIFKLVCSKKIKKVIVFKVGSLEHK</sequence>
<evidence type="ECO:0000313" key="15">
    <source>
        <dbReference type="RefSeq" id="XP_042603797.1"/>
    </source>
</evidence>
<dbReference type="Pfam" id="PF13853">
    <property type="entry name" value="7tm_4"/>
    <property type="match status" value="1"/>
</dbReference>
<feature type="transmembrane region" description="Helical" evidence="13">
    <location>
        <begin position="74"/>
        <end position="99"/>
    </location>
</feature>
<dbReference type="InterPro" id="IPR017452">
    <property type="entry name" value="GPCR_Rhodpsn_7TM"/>
</dbReference>
<evidence type="ECO:0000256" key="4">
    <source>
        <dbReference type="ARBA" id="ARBA00022692"/>
    </source>
</evidence>
<dbReference type="PROSITE" id="PS50262">
    <property type="entry name" value="G_PROTEIN_RECEP_F1_2"/>
    <property type="match status" value="1"/>
</dbReference>
<evidence type="ECO:0000256" key="12">
    <source>
        <dbReference type="ARBA" id="ARBA00023224"/>
    </source>
</evidence>
<evidence type="ECO:0000256" key="6">
    <source>
        <dbReference type="ARBA" id="ARBA00022989"/>
    </source>
</evidence>
<dbReference type="OrthoDB" id="6147321at2759"/>
<keyword evidence="11" id="KW-0325">Glycoprotein</keyword>
<evidence type="ECO:0000256" key="9">
    <source>
        <dbReference type="ARBA" id="ARBA00023157"/>
    </source>
</evidence>
<keyword evidence="12" id="KW-0807">Transducer</keyword>